<keyword evidence="5" id="KW-1185">Reference proteome</keyword>
<dbReference type="STRING" id="1121959.SAMN02746009_02035"/>
<organism evidence="4 5">
    <name type="scientific">Hymenobacter psychrotolerans DSM 18569</name>
    <dbReference type="NCBI Taxonomy" id="1121959"/>
    <lineage>
        <taxon>Bacteria</taxon>
        <taxon>Pseudomonadati</taxon>
        <taxon>Bacteroidota</taxon>
        <taxon>Cytophagia</taxon>
        <taxon>Cytophagales</taxon>
        <taxon>Hymenobacteraceae</taxon>
        <taxon>Hymenobacter</taxon>
    </lineage>
</organism>
<feature type="compositionally biased region" description="Polar residues" evidence="1">
    <location>
        <begin position="62"/>
        <end position="76"/>
    </location>
</feature>
<name>A0A1M6XGC6_9BACT</name>
<accession>A0A1M6XGC6</accession>
<feature type="domain" description="Secretion system C-terminal sorting" evidence="3">
    <location>
        <begin position="339"/>
        <end position="404"/>
    </location>
</feature>
<evidence type="ECO:0000256" key="2">
    <source>
        <dbReference type="SAM" id="SignalP"/>
    </source>
</evidence>
<protein>
    <submittedName>
        <fullName evidence="4">Por secretion system C-terminal sorting domain-containing protein</fullName>
    </submittedName>
</protein>
<evidence type="ECO:0000313" key="5">
    <source>
        <dbReference type="Proteomes" id="UP000183947"/>
    </source>
</evidence>
<feature type="chain" id="PRO_5013268993" evidence="2">
    <location>
        <begin position="34"/>
        <end position="408"/>
    </location>
</feature>
<evidence type="ECO:0000256" key="1">
    <source>
        <dbReference type="SAM" id="MobiDB-lite"/>
    </source>
</evidence>
<dbReference type="Pfam" id="PF18962">
    <property type="entry name" value="Por_Secre_tail"/>
    <property type="match status" value="1"/>
</dbReference>
<feature type="region of interest" description="Disordered" evidence="1">
    <location>
        <begin position="39"/>
        <end position="76"/>
    </location>
</feature>
<dbReference type="OrthoDB" id="1490051at2"/>
<keyword evidence="2" id="KW-0732">Signal</keyword>
<dbReference type="Proteomes" id="UP000183947">
    <property type="component" value="Unassembled WGS sequence"/>
</dbReference>
<gene>
    <name evidence="4" type="ORF">SAMN02746009_02035</name>
</gene>
<dbReference type="NCBIfam" id="TIGR04183">
    <property type="entry name" value="Por_Secre_tail"/>
    <property type="match status" value="1"/>
</dbReference>
<reference evidence="5" key="1">
    <citation type="submission" date="2016-11" db="EMBL/GenBank/DDBJ databases">
        <authorList>
            <person name="Varghese N."/>
            <person name="Submissions S."/>
        </authorList>
    </citation>
    <scope>NUCLEOTIDE SEQUENCE [LARGE SCALE GENOMIC DNA]</scope>
    <source>
        <strain evidence="5">DSM 18569</strain>
    </source>
</reference>
<dbReference type="AlphaFoldDB" id="A0A1M6XGC6"/>
<dbReference type="EMBL" id="FRAS01000009">
    <property type="protein sequence ID" value="SHL05002.1"/>
    <property type="molecule type" value="Genomic_DNA"/>
</dbReference>
<sequence length="408" mass="43550">MQRIYAPFSRLSVFSRTLLLAATLSAGTLASQAQSTTAVQGFNGSNNNTTTGELGYDGEPTLRSTPTSASDQPASANVYTSPGSSWAVTDATESVLLRPRYFTNFTGNYIQLRVGAFSLNGRGNGLDDVDQVQVYVSVNNSPTYYYTARINGRNNSTWNFSSETATTVGYDGDNNPAIIQPGNAGNGRDYTGDGFSNVRINLPGGTSQVRVYIVANSGPNELWAIDDITIGSNSPLPVELKSFTADATAKGTQVRWSTASEKDNAGFEVQRGASSDKFETIARIAGHGTTTQARSYEWLDARPLAGVSYYRLRQTDTDGTETFSPVVAVKSGSKAAAFYPNPTTGSVVLAPELGAVRYRILNALGQALQSGESSGGSTIDVRALQAGAYFLELQTASGRQVQRFLREM</sequence>
<proteinExistence type="predicted"/>
<feature type="signal peptide" evidence="2">
    <location>
        <begin position="1"/>
        <end position="33"/>
    </location>
</feature>
<evidence type="ECO:0000313" key="4">
    <source>
        <dbReference type="EMBL" id="SHL05002.1"/>
    </source>
</evidence>
<dbReference type="InterPro" id="IPR026444">
    <property type="entry name" value="Secre_tail"/>
</dbReference>
<evidence type="ECO:0000259" key="3">
    <source>
        <dbReference type="Pfam" id="PF18962"/>
    </source>
</evidence>